<name>A0A414B1Q1_9FIRM</name>
<keyword evidence="2" id="KW-0378">Hydrolase</keyword>
<evidence type="ECO:0000313" key="3">
    <source>
        <dbReference type="Proteomes" id="UP000284621"/>
    </source>
</evidence>
<dbReference type="InterPro" id="IPR002808">
    <property type="entry name" value="AdoCbi_amidolase"/>
</dbReference>
<dbReference type="Pfam" id="PF01955">
    <property type="entry name" value="CbiZ"/>
    <property type="match status" value="1"/>
</dbReference>
<gene>
    <name evidence="2" type="ORF">DW833_15345</name>
</gene>
<feature type="region of interest" description="Disordered" evidence="1">
    <location>
        <begin position="126"/>
        <end position="151"/>
    </location>
</feature>
<sequence length="396" mass="43388">MILKLYEFPSGDTVHKYKKSIVISFKGKRNVLSTGPNNGGFTTDLAAVFNNDANPGDGMEVKLRADTYREHMDILAKEDLGLDPSSCSGLMTVASMDNSAISTLAYDDFSVTSIATAGVRNNGGRIGDPASWHEKSENTFEDTTSSDTKKKNPIQNLTKNILGKNISGKIISDKDKLPVGTINILLYIDADLSKETLASALVSCTEAKVAAMQELLIASRYSCGIATGTGTDGAIIISNAESKTHLTNAGKHSKLGELIGRTVISSIKEALKLQQGITPQIQHDIIHRMDRFGVTEDALWDCYKETYRNLIRAEFTDILDRIRTDDTLVTYTSLYAHLLDQLSWGLLSFAECRIAANELLKLAVLHPDAECGTENIIQNYILAIADRIHRESLKKK</sequence>
<dbReference type="PANTHER" id="PTHR35336">
    <property type="entry name" value="ADENOSYLCOBINAMIDE AMIDOHYDROLASE"/>
    <property type="match status" value="1"/>
</dbReference>
<proteinExistence type="predicted"/>
<evidence type="ECO:0000256" key="1">
    <source>
        <dbReference type="SAM" id="MobiDB-lite"/>
    </source>
</evidence>
<keyword evidence="3" id="KW-1185">Reference proteome</keyword>
<accession>A0A414B1Q1</accession>
<comment type="caution">
    <text evidence="2">The sequence shown here is derived from an EMBL/GenBank/DDBJ whole genome shotgun (WGS) entry which is preliminary data.</text>
</comment>
<reference evidence="2 3" key="1">
    <citation type="submission" date="2018-08" db="EMBL/GenBank/DDBJ databases">
        <title>A genome reference for cultivated species of the human gut microbiota.</title>
        <authorList>
            <person name="Zou Y."/>
            <person name="Xue W."/>
            <person name="Luo G."/>
        </authorList>
    </citation>
    <scope>NUCLEOTIDE SEQUENCE [LARGE SCALE GENOMIC DNA]</scope>
    <source>
        <strain evidence="2 3">AM34-3LB</strain>
    </source>
</reference>
<dbReference type="InterPro" id="IPR052209">
    <property type="entry name" value="CbiZ"/>
</dbReference>
<dbReference type="GO" id="GO:0016787">
    <property type="term" value="F:hydrolase activity"/>
    <property type="evidence" value="ECO:0007669"/>
    <property type="project" value="UniProtKB-KW"/>
</dbReference>
<dbReference type="Proteomes" id="UP000284621">
    <property type="component" value="Unassembled WGS sequence"/>
</dbReference>
<protein>
    <submittedName>
        <fullName evidence="2">Adenosylcobinamide amidohydrolase</fullName>
    </submittedName>
</protein>
<dbReference type="AlphaFoldDB" id="A0A414B1Q1"/>
<evidence type="ECO:0000313" key="2">
    <source>
        <dbReference type="EMBL" id="RHC59777.1"/>
    </source>
</evidence>
<organism evidence="2 3">
    <name type="scientific">Anaerobutyricum hallii</name>
    <dbReference type="NCBI Taxonomy" id="39488"/>
    <lineage>
        <taxon>Bacteria</taxon>
        <taxon>Bacillati</taxon>
        <taxon>Bacillota</taxon>
        <taxon>Clostridia</taxon>
        <taxon>Lachnospirales</taxon>
        <taxon>Lachnospiraceae</taxon>
        <taxon>Anaerobutyricum</taxon>
    </lineage>
</organism>
<dbReference type="EMBL" id="QSID01000026">
    <property type="protein sequence ID" value="RHC59777.1"/>
    <property type="molecule type" value="Genomic_DNA"/>
</dbReference>
<dbReference type="PANTHER" id="PTHR35336:SF5">
    <property type="entry name" value="ADENOSYLCOBINAMIDE AMIDOHYDROLASE"/>
    <property type="match status" value="1"/>
</dbReference>